<dbReference type="PANTHER" id="PTHR43133:SF46">
    <property type="entry name" value="RNA POLYMERASE SIGMA-70 FACTOR ECF SUBFAMILY"/>
    <property type="match status" value="1"/>
</dbReference>
<keyword evidence="8" id="KW-1185">Reference proteome</keyword>
<dbReference type="GO" id="GO:0016987">
    <property type="term" value="F:sigma factor activity"/>
    <property type="evidence" value="ECO:0007669"/>
    <property type="project" value="UniProtKB-KW"/>
</dbReference>
<dbReference type="Pfam" id="PF08281">
    <property type="entry name" value="Sigma70_r4_2"/>
    <property type="match status" value="1"/>
</dbReference>
<dbReference type="NCBIfam" id="TIGR02937">
    <property type="entry name" value="sigma70-ECF"/>
    <property type="match status" value="1"/>
</dbReference>
<feature type="domain" description="RNA polymerase sigma-70 region 2" evidence="5">
    <location>
        <begin position="26"/>
        <end position="88"/>
    </location>
</feature>
<keyword evidence="2" id="KW-0805">Transcription regulation</keyword>
<feature type="domain" description="RNA polymerase sigma factor 70 region 4 type 2" evidence="6">
    <location>
        <begin position="118"/>
        <end position="165"/>
    </location>
</feature>
<dbReference type="AlphaFoldDB" id="A0A3N4PVA7"/>
<dbReference type="Gene3D" id="1.10.1740.10">
    <property type="match status" value="1"/>
</dbReference>
<organism evidence="7 8">
    <name type="scientific">Chitinophaga lutea</name>
    <dbReference type="NCBI Taxonomy" id="2488634"/>
    <lineage>
        <taxon>Bacteria</taxon>
        <taxon>Pseudomonadati</taxon>
        <taxon>Bacteroidota</taxon>
        <taxon>Chitinophagia</taxon>
        <taxon>Chitinophagales</taxon>
        <taxon>Chitinophagaceae</taxon>
        <taxon>Chitinophaga</taxon>
    </lineage>
</organism>
<evidence type="ECO:0000313" key="8">
    <source>
        <dbReference type="Proteomes" id="UP000278351"/>
    </source>
</evidence>
<evidence type="ECO:0000313" key="7">
    <source>
        <dbReference type="EMBL" id="RPE09021.1"/>
    </source>
</evidence>
<dbReference type="InterPro" id="IPR039425">
    <property type="entry name" value="RNA_pol_sigma-70-like"/>
</dbReference>
<keyword evidence="4" id="KW-0804">Transcription</keyword>
<dbReference type="GO" id="GO:0003677">
    <property type="term" value="F:DNA binding"/>
    <property type="evidence" value="ECO:0007669"/>
    <property type="project" value="InterPro"/>
</dbReference>
<evidence type="ECO:0000256" key="4">
    <source>
        <dbReference type="ARBA" id="ARBA00023163"/>
    </source>
</evidence>
<evidence type="ECO:0000259" key="5">
    <source>
        <dbReference type="Pfam" id="PF04542"/>
    </source>
</evidence>
<protein>
    <submittedName>
        <fullName evidence="7">Sigma-70 family RNA polymerase sigma factor</fullName>
    </submittedName>
</protein>
<proteinExistence type="inferred from homology"/>
<evidence type="ECO:0000256" key="2">
    <source>
        <dbReference type="ARBA" id="ARBA00023015"/>
    </source>
</evidence>
<accession>A0A3N4PVA7</accession>
<dbReference type="InterPro" id="IPR013249">
    <property type="entry name" value="RNA_pol_sigma70_r4_t2"/>
</dbReference>
<dbReference type="InterPro" id="IPR007627">
    <property type="entry name" value="RNA_pol_sigma70_r2"/>
</dbReference>
<comment type="similarity">
    <text evidence="1">Belongs to the sigma-70 factor family. ECF subfamily.</text>
</comment>
<gene>
    <name evidence="7" type="ORF">EGT74_18605</name>
</gene>
<keyword evidence="3" id="KW-0731">Sigma factor</keyword>
<evidence type="ECO:0000259" key="6">
    <source>
        <dbReference type="Pfam" id="PF08281"/>
    </source>
</evidence>
<name>A0A3N4PVA7_9BACT</name>
<sequence>MLKNYSDATLVGQLQKNSEEAFREIYDRHWKSLYETAFYKAGPEDAGDLVQEIFLYLWKNRSNLQLQVQLNTYLHAALRHKIIDLYRLKTQRGLYYESMLPANPQAAPDYETKELDGIIRATIQRMPTRMREIFLLNRDGDLPSAEIARKLSLSDQTVRNQISTAIHRIRKAVDAYRNSR</sequence>
<dbReference type="EMBL" id="RPDH01000002">
    <property type="protein sequence ID" value="RPE09021.1"/>
    <property type="molecule type" value="Genomic_DNA"/>
</dbReference>
<dbReference type="SUPFAM" id="SSF88659">
    <property type="entry name" value="Sigma3 and sigma4 domains of RNA polymerase sigma factors"/>
    <property type="match status" value="1"/>
</dbReference>
<evidence type="ECO:0000256" key="1">
    <source>
        <dbReference type="ARBA" id="ARBA00010641"/>
    </source>
</evidence>
<dbReference type="InterPro" id="IPR014284">
    <property type="entry name" value="RNA_pol_sigma-70_dom"/>
</dbReference>
<dbReference type="GO" id="GO:0006352">
    <property type="term" value="P:DNA-templated transcription initiation"/>
    <property type="evidence" value="ECO:0007669"/>
    <property type="project" value="InterPro"/>
</dbReference>
<dbReference type="Gene3D" id="1.10.10.10">
    <property type="entry name" value="Winged helix-like DNA-binding domain superfamily/Winged helix DNA-binding domain"/>
    <property type="match status" value="1"/>
</dbReference>
<dbReference type="Proteomes" id="UP000278351">
    <property type="component" value="Unassembled WGS sequence"/>
</dbReference>
<dbReference type="InterPro" id="IPR013324">
    <property type="entry name" value="RNA_pol_sigma_r3/r4-like"/>
</dbReference>
<comment type="caution">
    <text evidence="7">The sequence shown here is derived from an EMBL/GenBank/DDBJ whole genome shotgun (WGS) entry which is preliminary data.</text>
</comment>
<dbReference type="InterPro" id="IPR013325">
    <property type="entry name" value="RNA_pol_sigma_r2"/>
</dbReference>
<evidence type="ECO:0000256" key="3">
    <source>
        <dbReference type="ARBA" id="ARBA00023082"/>
    </source>
</evidence>
<dbReference type="InterPro" id="IPR036388">
    <property type="entry name" value="WH-like_DNA-bd_sf"/>
</dbReference>
<dbReference type="PANTHER" id="PTHR43133">
    <property type="entry name" value="RNA POLYMERASE ECF-TYPE SIGMA FACTO"/>
    <property type="match status" value="1"/>
</dbReference>
<reference evidence="7 8" key="1">
    <citation type="submission" date="2018-11" db="EMBL/GenBank/DDBJ databases">
        <title>Chitinophaga lutea sp.nov., isolate from arsenic contaminated soil.</title>
        <authorList>
            <person name="Zong Y."/>
        </authorList>
    </citation>
    <scope>NUCLEOTIDE SEQUENCE [LARGE SCALE GENOMIC DNA]</scope>
    <source>
        <strain evidence="7 8">ZY74</strain>
    </source>
</reference>
<dbReference type="SUPFAM" id="SSF88946">
    <property type="entry name" value="Sigma2 domain of RNA polymerase sigma factors"/>
    <property type="match status" value="1"/>
</dbReference>
<dbReference type="Pfam" id="PF04542">
    <property type="entry name" value="Sigma70_r2"/>
    <property type="match status" value="1"/>
</dbReference>